<name>A0A7W5FRZ5_9BACL</name>
<keyword evidence="3" id="KW-0255">Endonuclease</keyword>
<dbReference type="InterPro" id="IPR051396">
    <property type="entry name" value="Bact_Antivir_Def_Nuclease"/>
</dbReference>
<evidence type="ECO:0000259" key="1">
    <source>
        <dbReference type="Pfam" id="PF13175"/>
    </source>
</evidence>
<dbReference type="Pfam" id="PF13175">
    <property type="entry name" value="AAA_15"/>
    <property type="match status" value="1"/>
</dbReference>
<dbReference type="Pfam" id="PF20469">
    <property type="entry name" value="OLD-like_TOPRIM"/>
    <property type="match status" value="1"/>
</dbReference>
<dbReference type="RefSeq" id="WP_183604541.1">
    <property type="nucleotide sequence ID" value="NZ_JACHXK010000033.1"/>
</dbReference>
<dbReference type="EMBL" id="JACHXK010000033">
    <property type="protein sequence ID" value="MBB3114509.1"/>
    <property type="molecule type" value="Genomic_DNA"/>
</dbReference>
<gene>
    <name evidence="3" type="ORF">FHS18_006630</name>
</gene>
<dbReference type="PANTHER" id="PTHR43581">
    <property type="entry name" value="ATP/GTP PHOSPHATASE"/>
    <property type="match status" value="1"/>
</dbReference>
<proteinExistence type="predicted"/>
<keyword evidence="4" id="KW-1185">Reference proteome</keyword>
<comment type="caution">
    <text evidence="3">The sequence shown here is derived from an EMBL/GenBank/DDBJ whole genome shotgun (WGS) entry which is preliminary data.</text>
</comment>
<reference evidence="3 4" key="1">
    <citation type="submission" date="2020-08" db="EMBL/GenBank/DDBJ databases">
        <title>Genomic Encyclopedia of Type Strains, Phase III (KMG-III): the genomes of soil and plant-associated and newly described type strains.</title>
        <authorList>
            <person name="Whitman W."/>
        </authorList>
    </citation>
    <scope>NUCLEOTIDE SEQUENCE [LARGE SCALE GENOMIC DNA]</scope>
    <source>
        <strain evidence="3 4">CECT 5862</strain>
    </source>
</reference>
<keyword evidence="3" id="KW-0540">Nuclease</keyword>
<evidence type="ECO:0000313" key="3">
    <source>
        <dbReference type="EMBL" id="MBB3114509.1"/>
    </source>
</evidence>
<organism evidence="3 4">
    <name type="scientific">Paenibacillus phyllosphaerae</name>
    <dbReference type="NCBI Taxonomy" id="274593"/>
    <lineage>
        <taxon>Bacteria</taxon>
        <taxon>Bacillati</taxon>
        <taxon>Bacillota</taxon>
        <taxon>Bacilli</taxon>
        <taxon>Bacillales</taxon>
        <taxon>Paenibacillaceae</taxon>
        <taxon>Paenibacillus</taxon>
    </lineage>
</organism>
<dbReference type="CDD" id="cd01026">
    <property type="entry name" value="TOPRIM_OLD"/>
    <property type="match status" value="1"/>
</dbReference>
<dbReference type="InterPro" id="IPR034139">
    <property type="entry name" value="TOPRIM_OLD"/>
</dbReference>
<feature type="domain" description="Endonuclease GajA/Old nuclease/RecF-like AAA" evidence="1">
    <location>
        <begin position="6"/>
        <end position="214"/>
    </location>
</feature>
<protein>
    <submittedName>
        <fullName evidence="3">Putative ATP-dependent endonuclease of OLD family</fullName>
    </submittedName>
</protein>
<accession>A0A7W5FRZ5</accession>
<dbReference type="InterPro" id="IPR041685">
    <property type="entry name" value="AAA_GajA/Old/RecF-like"/>
</dbReference>
<evidence type="ECO:0000259" key="2">
    <source>
        <dbReference type="Pfam" id="PF20469"/>
    </source>
</evidence>
<dbReference type="GO" id="GO:0004519">
    <property type="term" value="F:endonuclease activity"/>
    <property type="evidence" value="ECO:0007669"/>
    <property type="project" value="UniProtKB-KW"/>
</dbReference>
<dbReference type="AlphaFoldDB" id="A0A7W5FRZ5"/>
<dbReference type="PANTHER" id="PTHR43581:SF2">
    <property type="entry name" value="EXCINUCLEASE ATPASE SUBUNIT"/>
    <property type="match status" value="1"/>
</dbReference>
<keyword evidence="3" id="KW-0378">Hydrolase</keyword>
<feature type="domain" description="OLD protein-like TOPRIM" evidence="2">
    <location>
        <begin position="270"/>
        <end position="338"/>
    </location>
</feature>
<dbReference type="Proteomes" id="UP000570361">
    <property type="component" value="Unassembled WGS sequence"/>
</dbReference>
<evidence type="ECO:0000313" key="4">
    <source>
        <dbReference type="Proteomes" id="UP000570361"/>
    </source>
</evidence>
<sequence length="541" mass="62127">MLIASYIDKIINFKVISAKRNVSNVDSDKTLSYLSSKYYEKNEEKESELHFINDFKSALSKTDINLNEIYKGMFKGIIDKVARFGGINRGDSMIKIESTLNHKELLKGNTTVMYDHSGEHSLPENFNGLGYLNLISMIFEIELLLNDFRNNNMPNIKPADINLLFIEEPEAHTHPQMQYIFIKNIKDILRHASNGEDGVAFQLQTIISTHSCHITSECEFDDIKYFYKTERNRVIAKNLKDLHKEYEKDGEINNYKFLKQYLTLHRAELFFADKAIFIEGDTERILLPAMMKKIDQEESLNPLGSQNISIIEVGAYSHIFEKFIAFIGIKSLIITDIDSAKKIKTKDGEKTGKCKVADDDASITTNASLKHFINPSKYVQYFLDTAAAVGLEAGVAQSANGIINDLLFYKELSLENKLLQRDENTKTWLPSKQGNLLVIYQTKEVNSTEIEYHARSFEDAFFHLNRQFIVNNKTKFKSLKNISFFEDDSKDPYALAEGCVDKKPSFAMEILLNSQEEDNKKYCNWHIPGYIMEGLLWLKNS</sequence>